<dbReference type="PANTHER" id="PTHR22594:SF36">
    <property type="entry name" value="ASPARAGINE--TRNA LIGASE, CYTOPLASMIC 2"/>
    <property type="match status" value="1"/>
</dbReference>
<evidence type="ECO:0000259" key="6">
    <source>
        <dbReference type="Pfam" id="PF00152"/>
    </source>
</evidence>
<dbReference type="Pfam" id="PF00152">
    <property type="entry name" value="tRNA-synt_2"/>
    <property type="match status" value="1"/>
</dbReference>
<keyword evidence="2" id="KW-0547">Nucleotide-binding</keyword>
<dbReference type="Gene3D" id="3.30.930.10">
    <property type="entry name" value="Bira Bifunctional Protein, Domain 2"/>
    <property type="match status" value="1"/>
</dbReference>
<reference evidence="7" key="2">
    <citation type="journal article" date="2024" name="Plant">
        <title>Genomic evolution and insights into agronomic trait innovations of Sesamum species.</title>
        <authorList>
            <person name="Miao H."/>
            <person name="Wang L."/>
            <person name="Qu L."/>
            <person name="Liu H."/>
            <person name="Sun Y."/>
            <person name="Le M."/>
            <person name="Wang Q."/>
            <person name="Wei S."/>
            <person name="Zheng Y."/>
            <person name="Lin W."/>
            <person name="Duan Y."/>
            <person name="Cao H."/>
            <person name="Xiong S."/>
            <person name="Wang X."/>
            <person name="Wei L."/>
            <person name="Li C."/>
            <person name="Ma Q."/>
            <person name="Ju M."/>
            <person name="Zhao R."/>
            <person name="Li G."/>
            <person name="Mu C."/>
            <person name="Tian Q."/>
            <person name="Mei H."/>
            <person name="Zhang T."/>
            <person name="Gao T."/>
            <person name="Zhang H."/>
        </authorList>
    </citation>
    <scope>NUCLEOTIDE SEQUENCE</scope>
    <source>
        <strain evidence="7">K16</strain>
    </source>
</reference>
<organism evidence="7 8">
    <name type="scientific">Sesamum angolense</name>
    <dbReference type="NCBI Taxonomy" id="2727404"/>
    <lineage>
        <taxon>Eukaryota</taxon>
        <taxon>Viridiplantae</taxon>
        <taxon>Streptophyta</taxon>
        <taxon>Embryophyta</taxon>
        <taxon>Tracheophyta</taxon>
        <taxon>Spermatophyta</taxon>
        <taxon>Magnoliopsida</taxon>
        <taxon>eudicotyledons</taxon>
        <taxon>Gunneridae</taxon>
        <taxon>Pentapetalae</taxon>
        <taxon>asterids</taxon>
        <taxon>lamiids</taxon>
        <taxon>Lamiales</taxon>
        <taxon>Pedaliaceae</taxon>
        <taxon>Sesamum</taxon>
    </lineage>
</organism>
<name>A0AAE1XD11_9LAMI</name>
<dbReference type="InterPro" id="IPR004364">
    <property type="entry name" value="Aa-tRNA-synt_II"/>
</dbReference>
<dbReference type="InterPro" id="IPR045864">
    <property type="entry name" value="aa-tRNA-synth_II/BPL/LPL"/>
</dbReference>
<evidence type="ECO:0000313" key="7">
    <source>
        <dbReference type="EMBL" id="KAK4409154.1"/>
    </source>
</evidence>
<comment type="caution">
    <text evidence="7">The sequence shown here is derived from an EMBL/GenBank/DDBJ whole genome shotgun (WGS) entry which is preliminary data.</text>
</comment>
<gene>
    <name evidence="7" type="ORF">Sango_0496400</name>
</gene>
<evidence type="ECO:0000313" key="8">
    <source>
        <dbReference type="Proteomes" id="UP001289374"/>
    </source>
</evidence>
<evidence type="ECO:0000256" key="3">
    <source>
        <dbReference type="ARBA" id="ARBA00022840"/>
    </source>
</evidence>
<protein>
    <submittedName>
        <fullName evidence="7">Asparagine--tRNA ligase, cytoplasmic 2</fullName>
    </submittedName>
</protein>
<dbReference type="PANTHER" id="PTHR22594">
    <property type="entry name" value="ASPARTYL/LYSYL-TRNA SYNTHETASE"/>
    <property type="match status" value="1"/>
</dbReference>
<dbReference type="GO" id="GO:0005524">
    <property type="term" value="F:ATP binding"/>
    <property type="evidence" value="ECO:0007669"/>
    <property type="project" value="UniProtKB-KW"/>
</dbReference>
<evidence type="ECO:0000256" key="1">
    <source>
        <dbReference type="ARBA" id="ARBA00022598"/>
    </source>
</evidence>
<keyword evidence="4" id="KW-0648">Protein biosynthesis</keyword>
<dbReference type="Proteomes" id="UP001289374">
    <property type="component" value="Unassembled WGS sequence"/>
</dbReference>
<evidence type="ECO:0000256" key="2">
    <source>
        <dbReference type="ARBA" id="ARBA00022741"/>
    </source>
</evidence>
<dbReference type="AlphaFoldDB" id="A0AAE1XD11"/>
<feature type="domain" description="Aminoacyl-tRNA synthetase class II (D/K/N)" evidence="6">
    <location>
        <begin position="249"/>
        <end position="519"/>
    </location>
</feature>
<evidence type="ECO:0000256" key="5">
    <source>
        <dbReference type="ARBA" id="ARBA00023146"/>
    </source>
</evidence>
<keyword evidence="8" id="KW-1185">Reference proteome</keyword>
<dbReference type="GO" id="GO:0004816">
    <property type="term" value="F:asparagine-tRNA ligase activity"/>
    <property type="evidence" value="ECO:0007669"/>
    <property type="project" value="TreeGrafter"/>
</dbReference>
<dbReference type="GO" id="GO:0006421">
    <property type="term" value="P:asparaginyl-tRNA aminoacylation"/>
    <property type="evidence" value="ECO:0007669"/>
    <property type="project" value="TreeGrafter"/>
</dbReference>
<dbReference type="GO" id="GO:0005739">
    <property type="term" value="C:mitochondrion"/>
    <property type="evidence" value="ECO:0007669"/>
    <property type="project" value="TreeGrafter"/>
</dbReference>
<keyword evidence="1 7" id="KW-0436">Ligase</keyword>
<dbReference type="SUPFAM" id="SSF55681">
    <property type="entry name" value="Class II aaRS and biotin synthetases"/>
    <property type="match status" value="1"/>
</dbReference>
<accession>A0AAE1XD11</accession>
<proteinExistence type="predicted"/>
<dbReference type="EMBL" id="JACGWL010000002">
    <property type="protein sequence ID" value="KAK4409154.1"/>
    <property type="molecule type" value="Genomic_DNA"/>
</dbReference>
<evidence type="ECO:0000256" key="4">
    <source>
        <dbReference type="ARBA" id="ARBA00022917"/>
    </source>
</evidence>
<keyword evidence="3" id="KW-0067">ATP-binding</keyword>
<reference evidence="7" key="1">
    <citation type="submission" date="2020-06" db="EMBL/GenBank/DDBJ databases">
        <authorList>
            <person name="Li T."/>
            <person name="Hu X."/>
            <person name="Zhang T."/>
            <person name="Song X."/>
            <person name="Zhang H."/>
            <person name="Dai N."/>
            <person name="Sheng W."/>
            <person name="Hou X."/>
            <person name="Wei L."/>
        </authorList>
    </citation>
    <scope>NUCLEOTIDE SEQUENCE</scope>
    <source>
        <strain evidence="7">K16</strain>
        <tissue evidence="7">Leaf</tissue>
    </source>
</reference>
<sequence length="529" mass="59674">MSPVEAPLAFSKYSKRVILKTILDRPDGGVGLIGQRVVVGGWVKSSREFRKEPVAPAPDVGGPKDVSCVEVLQSRLPFFKSIIKVFGGEYRIREKLDTVLPKPPSPRFPSCKSVMDLVFQVCRGRKPLSLKQTRFFTLEQSIKIDILYRRNVCPGIVAGFSPFSPTHNNGGICNEDKKCLTQATHTFFLENGFLYVQVPVITTTDCEGFGENFQVTTLLGEDQSSIDDNGDLKKTTELVSQLDAKQKEKSGKSYTQSNRVDFSQDFFSCKTYLTVSGRLHLESYASALGKVYSFGPRFHANKSYSNKLLAEMWMVELEIAFSELEDSMECATDFLRFICKWILENCTEDLKFISKRVDKLVLDRLQFIATGPFEKISYTQAVDVLKQANERKFQIEWGVSLNEEHESYLTDEIYKKPLIIYDHPKQLKPFYVRLNADGKTVAAFDVIVPKVGTLIRGSQNEERYNTLNARIKGIGFGKAAIRVVSDLHRHGAVKCSGFSFLFDPLVLYATGLNDVRDAVSISKKLWQSQ</sequence>
<keyword evidence="5" id="KW-0030">Aminoacyl-tRNA synthetase</keyword>